<dbReference type="Proteomes" id="UP000053593">
    <property type="component" value="Unassembled WGS sequence"/>
</dbReference>
<protein>
    <submittedName>
        <fullName evidence="2">Uncharacterized protein</fullName>
    </submittedName>
</protein>
<dbReference type="OrthoDB" id="2635829at2759"/>
<organism evidence="2 3">
    <name type="scientific">Collybiopsis luxurians FD-317 M1</name>
    <dbReference type="NCBI Taxonomy" id="944289"/>
    <lineage>
        <taxon>Eukaryota</taxon>
        <taxon>Fungi</taxon>
        <taxon>Dikarya</taxon>
        <taxon>Basidiomycota</taxon>
        <taxon>Agaricomycotina</taxon>
        <taxon>Agaricomycetes</taxon>
        <taxon>Agaricomycetidae</taxon>
        <taxon>Agaricales</taxon>
        <taxon>Marasmiineae</taxon>
        <taxon>Omphalotaceae</taxon>
        <taxon>Collybiopsis</taxon>
        <taxon>Collybiopsis luxurians</taxon>
    </lineage>
</organism>
<feature type="compositionally biased region" description="Basic and acidic residues" evidence="1">
    <location>
        <begin position="1"/>
        <end position="27"/>
    </location>
</feature>
<feature type="region of interest" description="Disordered" evidence="1">
    <location>
        <begin position="1"/>
        <end position="61"/>
    </location>
</feature>
<proteinExistence type="predicted"/>
<dbReference type="HOGENOM" id="CLU_1204899_0_0_1"/>
<sequence length="230" mass="26377">MRQETEEQKDQHRERNRGYRERNKADPVKWAGILEQKKISERNRRARKKAEHLQTEASGSGAAPTIDLVSDIVGKQIHPSAALQKWPNGWVTPLPTLVRSFNGQDINILDRDARHVKWMADPRNVTQSQDSLVQYFEESNYTDDMEKIEGIRNLLAKGNVVVLRNSVQATGKKISTFRDIERFAGGWANGQKVQVHGKFKYRHYSVDYYIGRPGTSCSRSVEATCRENTH</sequence>
<keyword evidence="3" id="KW-1185">Reference proteome</keyword>
<gene>
    <name evidence="2" type="ORF">GYMLUDRAFT_906443</name>
</gene>
<accession>A0A0D0AUT0</accession>
<dbReference type="EMBL" id="KN834817">
    <property type="protein sequence ID" value="KIK54305.1"/>
    <property type="molecule type" value="Genomic_DNA"/>
</dbReference>
<name>A0A0D0AUT0_9AGAR</name>
<evidence type="ECO:0000256" key="1">
    <source>
        <dbReference type="SAM" id="MobiDB-lite"/>
    </source>
</evidence>
<evidence type="ECO:0000313" key="3">
    <source>
        <dbReference type="Proteomes" id="UP000053593"/>
    </source>
</evidence>
<dbReference type="AlphaFoldDB" id="A0A0D0AUT0"/>
<reference evidence="2 3" key="1">
    <citation type="submission" date="2014-04" db="EMBL/GenBank/DDBJ databases">
        <title>Evolutionary Origins and Diversification of the Mycorrhizal Mutualists.</title>
        <authorList>
            <consortium name="DOE Joint Genome Institute"/>
            <consortium name="Mycorrhizal Genomics Consortium"/>
            <person name="Kohler A."/>
            <person name="Kuo A."/>
            <person name="Nagy L.G."/>
            <person name="Floudas D."/>
            <person name="Copeland A."/>
            <person name="Barry K.W."/>
            <person name="Cichocki N."/>
            <person name="Veneault-Fourrey C."/>
            <person name="LaButti K."/>
            <person name="Lindquist E.A."/>
            <person name="Lipzen A."/>
            <person name="Lundell T."/>
            <person name="Morin E."/>
            <person name="Murat C."/>
            <person name="Riley R."/>
            <person name="Ohm R."/>
            <person name="Sun H."/>
            <person name="Tunlid A."/>
            <person name="Henrissat B."/>
            <person name="Grigoriev I.V."/>
            <person name="Hibbett D.S."/>
            <person name="Martin F."/>
        </authorList>
    </citation>
    <scope>NUCLEOTIDE SEQUENCE [LARGE SCALE GENOMIC DNA]</scope>
    <source>
        <strain evidence="2 3">FD-317 M1</strain>
    </source>
</reference>
<evidence type="ECO:0000313" key="2">
    <source>
        <dbReference type="EMBL" id="KIK54305.1"/>
    </source>
</evidence>